<protein>
    <submittedName>
        <fullName evidence="3">6553_t:CDS:1</fullName>
    </submittedName>
</protein>
<dbReference type="InterPro" id="IPR036300">
    <property type="entry name" value="MIR_dom_sf"/>
</dbReference>
<organism evidence="3 4">
    <name type="scientific">Funneliformis geosporum</name>
    <dbReference type="NCBI Taxonomy" id="1117311"/>
    <lineage>
        <taxon>Eukaryota</taxon>
        <taxon>Fungi</taxon>
        <taxon>Fungi incertae sedis</taxon>
        <taxon>Mucoromycota</taxon>
        <taxon>Glomeromycotina</taxon>
        <taxon>Glomeromycetes</taxon>
        <taxon>Glomerales</taxon>
        <taxon>Glomeraceae</taxon>
        <taxon>Funneliformis</taxon>
    </lineage>
</organism>
<evidence type="ECO:0000259" key="2">
    <source>
        <dbReference type="PROSITE" id="PS50919"/>
    </source>
</evidence>
<comment type="caution">
    <text evidence="3">The sequence shown here is derived from an EMBL/GenBank/DDBJ whole genome shotgun (WGS) entry which is preliminary data.</text>
</comment>
<dbReference type="PROSITE" id="PS50919">
    <property type="entry name" value="MIR"/>
    <property type="match status" value="1"/>
</dbReference>
<proteinExistence type="predicted"/>
<accession>A0A9W4WL79</accession>
<dbReference type="OrthoDB" id="5588846at2759"/>
<gene>
    <name evidence="3" type="ORF">FWILDA_LOCUS4294</name>
</gene>
<reference evidence="3" key="1">
    <citation type="submission" date="2022-08" db="EMBL/GenBank/DDBJ databases">
        <authorList>
            <person name="Kallberg Y."/>
            <person name="Tangrot J."/>
            <person name="Rosling A."/>
        </authorList>
    </citation>
    <scope>NUCLEOTIDE SEQUENCE</scope>
    <source>
        <strain evidence="3">Wild A</strain>
    </source>
</reference>
<keyword evidence="1" id="KW-0677">Repeat</keyword>
<evidence type="ECO:0000313" key="4">
    <source>
        <dbReference type="Proteomes" id="UP001153678"/>
    </source>
</evidence>
<dbReference type="AlphaFoldDB" id="A0A9W4WL79"/>
<dbReference type="Gene3D" id="2.80.10.50">
    <property type="match status" value="1"/>
</dbReference>
<dbReference type="SMART" id="SM00472">
    <property type="entry name" value="MIR"/>
    <property type="match status" value="1"/>
</dbReference>
<dbReference type="Proteomes" id="UP001153678">
    <property type="component" value="Unassembled WGS sequence"/>
</dbReference>
<dbReference type="SUPFAM" id="SSF82109">
    <property type="entry name" value="MIR domain"/>
    <property type="match status" value="1"/>
</dbReference>
<feature type="domain" description="MIR" evidence="2">
    <location>
        <begin position="153"/>
        <end position="207"/>
    </location>
</feature>
<keyword evidence="4" id="KW-1185">Reference proteome</keyword>
<evidence type="ECO:0000313" key="3">
    <source>
        <dbReference type="EMBL" id="CAI2169860.1"/>
    </source>
</evidence>
<dbReference type="InterPro" id="IPR016093">
    <property type="entry name" value="MIR_motif"/>
</dbReference>
<name>A0A9W4WL79_9GLOM</name>
<evidence type="ECO:0000256" key="1">
    <source>
        <dbReference type="ARBA" id="ARBA00022737"/>
    </source>
</evidence>
<sequence length="305" mass="35219">MELPIYDGGIHPNEWLKQVQATCFLKQITKDEEVLKFAKMMIDSSIKIPENITNFEELTNALKQDISFSIFKAQMRIELQTLKYIPIREGGAPSKFINTFRRLCRDAEINNSQEQMNFLYLSLPNDYILNEVYKKVNSSELIQEFGKIVMDELNLIRHGSIVTLKHVATGKYLSSIKDLCYTTGSRTQLVFVNDLLDSNALWKITFTSGKELASYTDITNYMCLQHKNSGNTFGKLYDYYKSPFKNSKLENYQEYLKSNDTINLCINNVNNQQVFLRSHDLKFAIGNDTFQEVVCHNERLGGSDE</sequence>
<dbReference type="EMBL" id="CAMKVN010000633">
    <property type="protein sequence ID" value="CAI2169860.1"/>
    <property type="molecule type" value="Genomic_DNA"/>
</dbReference>